<dbReference type="GO" id="GO:0016020">
    <property type="term" value="C:membrane"/>
    <property type="evidence" value="ECO:0007669"/>
    <property type="project" value="UniProtKB-SubCell"/>
</dbReference>
<protein>
    <submittedName>
        <fullName evidence="7">ABC-type multidrug transport system, permease component</fullName>
    </submittedName>
</protein>
<dbReference type="Proteomes" id="UP000214646">
    <property type="component" value="Unassembled WGS sequence"/>
</dbReference>
<evidence type="ECO:0000256" key="3">
    <source>
        <dbReference type="ARBA" id="ARBA00022989"/>
    </source>
</evidence>
<keyword evidence="3 5" id="KW-1133">Transmembrane helix</keyword>
<dbReference type="GO" id="GO:0140359">
    <property type="term" value="F:ABC-type transporter activity"/>
    <property type="evidence" value="ECO:0007669"/>
    <property type="project" value="InterPro"/>
</dbReference>
<feature type="transmembrane region" description="Helical" evidence="5">
    <location>
        <begin position="28"/>
        <end position="50"/>
    </location>
</feature>
<keyword evidence="8" id="KW-1185">Reference proteome</keyword>
<evidence type="ECO:0000256" key="2">
    <source>
        <dbReference type="ARBA" id="ARBA00022692"/>
    </source>
</evidence>
<feature type="transmembrane region" description="Helical" evidence="5">
    <location>
        <begin position="156"/>
        <end position="181"/>
    </location>
</feature>
<feature type="transmembrane region" description="Helical" evidence="5">
    <location>
        <begin position="70"/>
        <end position="93"/>
    </location>
</feature>
<feature type="transmembrane region" description="Helical" evidence="5">
    <location>
        <begin position="124"/>
        <end position="144"/>
    </location>
</feature>
<dbReference type="RefSeq" id="WP_088252919.1">
    <property type="nucleotide sequence ID" value="NZ_NIDE01000002.1"/>
</dbReference>
<evidence type="ECO:0000256" key="1">
    <source>
        <dbReference type="ARBA" id="ARBA00004141"/>
    </source>
</evidence>
<evidence type="ECO:0000256" key="4">
    <source>
        <dbReference type="ARBA" id="ARBA00023136"/>
    </source>
</evidence>
<keyword evidence="4 5" id="KW-0472">Membrane</keyword>
<dbReference type="OrthoDB" id="258622at2"/>
<dbReference type="AlphaFoldDB" id="A0A225DVV2"/>
<sequence length="296" mass="32507">MIEPLRTLSWSTWLGWQIESNWADLRLVLLYLVVKPICGSLMLVCMFFAVKYAAANGAVPTRVPPEFLPYIYVSNACYGLVGAVMFGMSYVVISDRESYRMLKYIFISPAQFQAYFVGRGLARALEGVVGGVITISAGLAVPEIRDALHFSSFDPLWLIVFLAIGTVMLWSCGMLLASAVLNMARNAMFLSEGIAGVIYFLSGVVFPISVLPPWLQAIGMALPTTYWLEGMRRAITGPPPPGSPLAASPLASWTNTELALALAGTTVVLVALSQWFYRWSVNRAWRNGRIEETTGM</sequence>
<organism evidence="7 8">
    <name type="scientific">Fimbriiglobus ruber</name>
    <dbReference type="NCBI Taxonomy" id="1908690"/>
    <lineage>
        <taxon>Bacteria</taxon>
        <taxon>Pseudomonadati</taxon>
        <taxon>Planctomycetota</taxon>
        <taxon>Planctomycetia</taxon>
        <taxon>Gemmatales</taxon>
        <taxon>Gemmataceae</taxon>
        <taxon>Fimbriiglobus</taxon>
    </lineage>
</organism>
<proteinExistence type="predicted"/>
<feature type="domain" description="ABC-2 type transporter transmembrane" evidence="6">
    <location>
        <begin position="22"/>
        <end position="234"/>
    </location>
</feature>
<accession>A0A225DVV2</accession>
<dbReference type="PANTHER" id="PTHR43229">
    <property type="entry name" value="NODULATION PROTEIN J"/>
    <property type="match status" value="1"/>
</dbReference>
<comment type="caution">
    <text evidence="7">The sequence shown here is derived from an EMBL/GenBank/DDBJ whole genome shotgun (WGS) entry which is preliminary data.</text>
</comment>
<dbReference type="InterPro" id="IPR051784">
    <property type="entry name" value="Nod_factor_ABC_transporter"/>
</dbReference>
<reference evidence="8" key="1">
    <citation type="submission" date="2017-06" db="EMBL/GenBank/DDBJ databases">
        <title>Genome analysis of Fimbriiglobus ruber SP5, the first member of the order Planctomycetales with confirmed chitinolytic capability.</title>
        <authorList>
            <person name="Ravin N.V."/>
            <person name="Rakitin A.L."/>
            <person name="Ivanova A.A."/>
            <person name="Beletsky A.V."/>
            <person name="Kulichevskaya I.S."/>
            <person name="Mardanov A.V."/>
            <person name="Dedysh S.N."/>
        </authorList>
    </citation>
    <scope>NUCLEOTIDE SEQUENCE [LARGE SCALE GENOMIC DNA]</scope>
    <source>
        <strain evidence="8">SP5</strain>
    </source>
</reference>
<keyword evidence="2 5" id="KW-0812">Transmembrane</keyword>
<comment type="subcellular location">
    <subcellularLocation>
        <location evidence="1">Membrane</location>
        <topology evidence="1">Multi-pass membrane protein</topology>
    </subcellularLocation>
</comment>
<name>A0A225DVV2_9BACT</name>
<dbReference type="InterPro" id="IPR013525">
    <property type="entry name" value="ABC2_TM"/>
</dbReference>
<dbReference type="EMBL" id="NIDE01000002">
    <property type="protein sequence ID" value="OWK45153.1"/>
    <property type="molecule type" value="Genomic_DNA"/>
</dbReference>
<dbReference type="Pfam" id="PF01061">
    <property type="entry name" value="ABC2_membrane"/>
    <property type="match status" value="1"/>
</dbReference>
<feature type="transmembrane region" description="Helical" evidence="5">
    <location>
        <begin position="193"/>
        <end position="215"/>
    </location>
</feature>
<gene>
    <name evidence="7" type="ORF">FRUB_01484</name>
</gene>
<dbReference type="PANTHER" id="PTHR43229:SF2">
    <property type="entry name" value="NODULATION PROTEIN J"/>
    <property type="match status" value="1"/>
</dbReference>
<evidence type="ECO:0000256" key="5">
    <source>
        <dbReference type="SAM" id="Phobius"/>
    </source>
</evidence>
<feature type="transmembrane region" description="Helical" evidence="5">
    <location>
        <begin position="258"/>
        <end position="277"/>
    </location>
</feature>
<evidence type="ECO:0000259" key="6">
    <source>
        <dbReference type="Pfam" id="PF01061"/>
    </source>
</evidence>
<evidence type="ECO:0000313" key="8">
    <source>
        <dbReference type="Proteomes" id="UP000214646"/>
    </source>
</evidence>
<evidence type="ECO:0000313" key="7">
    <source>
        <dbReference type="EMBL" id="OWK45153.1"/>
    </source>
</evidence>